<evidence type="ECO:0000313" key="3">
    <source>
        <dbReference type="Proteomes" id="UP000053958"/>
    </source>
</evidence>
<comment type="caution">
    <text evidence="2">The sequence shown here is derived from an EMBL/GenBank/DDBJ whole genome shotgun (WGS) entry which is preliminary data.</text>
</comment>
<dbReference type="RefSeq" id="XP_013331123.1">
    <property type="nucleotide sequence ID" value="XM_013475669.1"/>
</dbReference>
<reference evidence="2 3" key="1">
    <citation type="submission" date="2015-04" db="EMBL/GenBank/DDBJ databases">
        <authorList>
            <person name="Heijne W.H."/>
            <person name="Fedorova N.D."/>
            <person name="Nierman W.C."/>
            <person name="Vollebregt A.W."/>
            <person name="Zhao Z."/>
            <person name="Wu L."/>
            <person name="Kumar M."/>
            <person name="Stam H."/>
            <person name="van den Berg M.A."/>
            <person name="Pel H.J."/>
        </authorList>
    </citation>
    <scope>NUCLEOTIDE SEQUENCE [LARGE SCALE GENOMIC DNA]</scope>
    <source>
        <strain evidence="2 3">CBS 393.64</strain>
    </source>
</reference>
<gene>
    <name evidence="2" type="ORF">T310_1412</name>
</gene>
<evidence type="ECO:0000313" key="2">
    <source>
        <dbReference type="EMBL" id="KKA24511.1"/>
    </source>
</evidence>
<dbReference type="Proteomes" id="UP000053958">
    <property type="component" value="Unassembled WGS sequence"/>
</dbReference>
<feature type="region of interest" description="Disordered" evidence="1">
    <location>
        <begin position="1"/>
        <end position="37"/>
    </location>
</feature>
<proteinExistence type="predicted"/>
<dbReference type="GeneID" id="25313763"/>
<name>A0A0F4Z343_RASE3</name>
<protein>
    <submittedName>
        <fullName evidence="2">Uncharacterized protein</fullName>
    </submittedName>
</protein>
<feature type="region of interest" description="Disordered" evidence="1">
    <location>
        <begin position="67"/>
        <end position="97"/>
    </location>
</feature>
<dbReference type="EMBL" id="LASV01000060">
    <property type="protein sequence ID" value="KKA24511.1"/>
    <property type="molecule type" value="Genomic_DNA"/>
</dbReference>
<evidence type="ECO:0000256" key="1">
    <source>
        <dbReference type="SAM" id="MobiDB-lite"/>
    </source>
</evidence>
<accession>A0A0F4Z343</accession>
<organism evidence="2 3">
    <name type="scientific">Rasamsonia emersonii (strain ATCC 16479 / CBS 393.64 / IMI 116815)</name>
    <dbReference type="NCBI Taxonomy" id="1408163"/>
    <lineage>
        <taxon>Eukaryota</taxon>
        <taxon>Fungi</taxon>
        <taxon>Dikarya</taxon>
        <taxon>Ascomycota</taxon>
        <taxon>Pezizomycotina</taxon>
        <taxon>Eurotiomycetes</taxon>
        <taxon>Eurotiomycetidae</taxon>
        <taxon>Eurotiales</taxon>
        <taxon>Trichocomaceae</taxon>
        <taxon>Rasamsonia</taxon>
    </lineage>
</organism>
<dbReference type="AlphaFoldDB" id="A0A0F4Z343"/>
<keyword evidence="3" id="KW-1185">Reference proteome</keyword>
<feature type="compositionally biased region" description="Basic and acidic residues" evidence="1">
    <location>
        <begin position="20"/>
        <end position="36"/>
    </location>
</feature>
<sequence>MAGKLTAKQSFTSQVKRIRPYKERLGGPCKRPESLKRSGGLNRLVGLKRDSIWKGVPHGNEIHVELPSTQKGNRHGKGFRMEEDSTWKGTPYGKETI</sequence>